<reference evidence="1 2" key="2">
    <citation type="journal article" date="2014" name="J. Gen. Appl. Microbiol.">
        <title>The early diverging ascomycetous budding yeast Saitoella complicata has three histone deacetylases belonging to the Clr6, Hos2, and Rpd3 lineages.</title>
        <authorList>
            <person name="Nishida H."/>
            <person name="Matsumoto T."/>
            <person name="Kondo S."/>
            <person name="Hamamoto M."/>
            <person name="Yoshikawa H."/>
        </authorList>
    </citation>
    <scope>NUCLEOTIDE SEQUENCE [LARGE SCALE GENOMIC DNA]</scope>
    <source>
        <strain evidence="1 2">NRRL Y-17804</strain>
    </source>
</reference>
<comment type="caution">
    <text evidence="1">The sequence shown here is derived from an EMBL/GenBank/DDBJ whole genome shotgun (WGS) entry which is preliminary data.</text>
</comment>
<dbReference type="Proteomes" id="UP000033140">
    <property type="component" value="Unassembled WGS sequence"/>
</dbReference>
<name>A0A0E9NC25_SAICN</name>
<evidence type="ECO:0000313" key="2">
    <source>
        <dbReference type="Proteomes" id="UP000033140"/>
    </source>
</evidence>
<proteinExistence type="predicted"/>
<keyword evidence="2" id="KW-1185">Reference proteome</keyword>
<reference evidence="1 2" key="1">
    <citation type="journal article" date="2011" name="J. Gen. Appl. Microbiol.">
        <title>Draft genome sequencing of the enigmatic yeast Saitoella complicata.</title>
        <authorList>
            <person name="Nishida H."/>
            <person name="Hamamoto M."/>
            <person name="Sugiyama J."/>
        </authorList>
    </citation>
    <scope>NUCLEOTIDE SEQUENCE [LARGE SCALE GENOMIC DNA]</scope>
    <source>
        <strain evidence="1 2">NRRL Y-17804</strain>
    </source>
</reference>
<protein>
    <submittedName>
        <fullName evidence="1">Uncharacterized protein</fullName>
    </submittedName>
</protein>
<reference evidence="1 2" key="3">
    <citation type="journal article" date="2015" name="Genome Announc.">
        <title>Draft Genome Sequence of the Archiascomycetous Yeast Saitoella complicata.</title>
        <authorList>
            <person name="Yamauchi K."/>
            <person name="Kondo S."/>
            <person name="Hamamoto M."/>
            <person name="Takahashi Y."/>
            <person name="Ogura Y."/>
            <person name="Hayashi T."/>
            <person name="Nishida H."/>
        </authorList>
    </citation>
    <scope>NUCLEOTIDE SEQUENCE [LARGE SCALE GENOMIC DNA]</scope>
    <source>
        <strain evidence="1 2">NRRL Y-17804</strain>
    </source>
</reference>
<accession>A0A0E9NC25</accession>
<sequence length="300" mass="34044">MQSKSSRNRPLVSQTLLSRNLTRLSSLPANPIIGIPWHHVERDLLGLACNELLNDHDITERVHVDMLRERMSWRVVHGKAKHSPWQRLRQPEDWKIAGLRPQVWLPRRLCVPSSLYLLTIWYIVATDFFARSASRDFTEHFEVFLGFPDLTMGPWRMSQEISHRCTSRVSGPGSDLLRNTNMAYRQDLIICTGMDQLQTCHGPSTTNELITARLTCVNGVSFPANRGRVYRGFASSDMDQIISAGCAVLRIYTMPQPWNKPKSVKTRSSGTVGAGTITLLWHVISINAGLEQQDEADIRI</sequence>
<evidence type="ECO:0000313" key="1">
    <source>
        <dbReference type="EMBL" id="GAO46950.1"/>
    </source>
</evidence>
<organism evidence="1 2">
    <name type="scientific">Saitoella complicata (strain BCRC 22490 / CBS 7301 / JCM 7358 / NBRC 10748 / NRRL Y-17804)</name>
    <dbReference type="NCBI Taxonomy" id="698492"/>
    <lineage>
        <taxon>Eukaryota</taxon>
        <taxon>Fungi</taxon>
        <taxon>Dikarya</taxon>
        <taxon>Ascomycota</taxon>
        <taxon>Taphrinomycotina</taxon>
        <taxon>Taphrinomycotina incertae sedis</taxon>
        <taxon>Saitoella</taxon>
    </lineage>
</organism>
<dbReference type="EMBL" id="BACD03000006">
    <property type="protein sequence ID" value="GAO46950.1"/>
    <property type="molecule type" value="Genomic_DNA"/>
</dbReference>
<dbReference type="AlphaFoldDB" id="A0A0E9NC25"/>
<gene>
    <name evidence="1" type="ORF">G7K_1167-t1</name>
</gene>